<dbReference type="GeneID" id="89936804"/>
<dbReference type="GO" id="GO:0030686">
    <property type="term" value="C:90S preribosome"/>
    <property type="evidence" value="ECO:0007669"/>
    <property type="project" value="InterPro"/>
</dbReference>
<evidence type="ECO:0000256" key="2">
    <source>
        <dbReference type="SAM" id="MobiDB-lite"/>
    </source>
</evidence>
<dbReference type="RefSeq" id="XP_064669586.1">
    <property type="nucleotide sequence ID" value="XM_064812679.1"/>
</dbReference>
<keyword evidence="1" id="KW-0853">WD repeat</keyword>
<dbReference type="InterPro" id="IPR011047">
    <property type="entry name" value="Quinoprotein_ADH-like_sf"/>
</dbReference>
<keyword evidence="4" id="KW-1185">Reference proteome</keyword>
<dbReference type="SUPFAM" id="SSF101908">
    <property type="entry name" value="Putative isomerase YbhE"/>
    <property type="match status" value="1"/>
</dbReference>
<dbReference type="InterPro" id="IPR015943">
    <property type="entry name" value="WD40/YVTN_repeat-like_dom_sf"/>
</dbReference>
<comment type="caution">
    <text evidence="3">The sequence shown here is derived from an EMBL/GenBank/DDBJ whole genome shotgun (WGS) entry which is preliminary data.</text>
</comment>
<feature type="region of interest" description="Disordered" evidence="2">
    <location>
        <begin position="842"/>
        <end position="862"/>
    </location>
</feature>
<feature type="region of interest" description="Disordered" evidence="2">
    <location>
        <begin position="720"/>
        <end position="756"/>
    </location>
</feature>
<dbReference type="PROSITE" id="PS50082">
    <property type="entry name" value="WD_REPEATS_2"/>
    <property type="match status" value="1"/>
</dbReference>
<dbReference type="InterPro" id="IPR001680">
    <property type="entry name" value="WD40_rpt"/>
</dbReference>
<dbReference type="GO" id="GO:0032040">
    <property type="term" value="C:small-subunit processome"/>
    <property type="evidence" value="ECO:0007669"/>
    <property type="project" value="TreeGrafter"/>
</dbReference>
<sequence length="889" mass="98319">MDIHRCRFVRYPASAINAVAFTHSFLPPVSSHKKHLQKHIQVRLAIGRANGDIEIWNPLNGVWHQEIVIPGGKDRSVDGLVWVTDPDEETADGKIIHGRSRLFSIGYTTTITEWDLEQAKAKKHASGQHGEIWCLGVQPLSKKRPAASDSRRLVAGTVDGNLVLYSIEDGGLQFQSTLVRTPSKKLKFVSMAFQSHNVVVVGCSNSTICAYDIRNGTLLRQMTLGTDLSGGSKNIIVWSVKCLPNGDIVSGDSTGQVCIWDGKTYTQAQRIQSHSQDVLCLSVSADGSKIISGGMDRRTAVYEPVAGQSGRWSKVFHRRYHQHDVKAMASFEGKGMSVVVSGGSDANPVVLPLRAAGREYHRTLPHLPQNPTLQSAPKARLILSWWENQIRIWHLLSPAVQLLDDPEAATSLRKNRKFLAQILVKGDSHITSAAISEDGTLLAAATGSDVKVFQLDLPNREAKEELHIKKVDSNITGAAVTKVHISPDKQWISWVEQGNRVMIVRVRTTESASGISYSLSRPHKLHRLRRQTPKHLLLGGLGAYDRNITQMAFSPDGRILGVADLAGYIDTWVLRVPGKPVNGTGGEDDDEASSGSSGDSTDEESENMAGERWVRNPKAALLPKLSAAPVVLSFSNIQREGGDYDLLVITTLKQLYIFNPLEGVLSEWSRRNTYPKLPEQFRDTRDQVKGVVWQGHRAWIYGVSFVFMLDLSQDLDPEKDAIEGRKGRKQGTKRKRDGQESGAGGKMEKHSLAPQRIRTAMDPNGEEWEDVQMIDAEDQKSAAGASSGADDEDDEEMDGGELQRLREDQGADSALQHADRQGTTRANWWRTYQFRPILGMVPLGDSQEKETGGRGRDGLPPPLEVALVERPLSGEDLPERYFAENEWER</sequence>
<dbReference type="InterPro" id="IPR046351">
    <property type="entry name" value="UTP4"/>
</dbReference>
<dbReference type="Pfam" id="PF00400">
    <property type="entry name" value="WD40"/>
    <property type="match status" value="2"/>
</dbReference>
<feature type="region of interest" description="Disordered" evidence="2">
    <location>
        <begin position="778"/>
        <end position="800"/>
    </location>
</feature>
<protein>
    <submittedName>
        <fullName evidence="3">WD40 repeat-like protein</fullName>
    </submittedName>
</protein>
<evidence type="ECO:0000256" key="1">
    <source>
        <dbReference type="PROSITE-ProRule" id="PRU00221"/>
    </source>
</evidence>
<proteinExistence type="predicted"/>
<feature type="compositionally biased region" description="Basic residues" evidence="2">
    <location>
        <begin position="726"/>
        <end position="736"/>
    </location>
</feature>
<gene>
    <name evidence="3" type="ORF">N656DRAFT_733203</name>
</gene>
<name>A0AAN6TCS9_9PEZI</name>
<accession>A0AAN6TCS9</accession>
<dbReference type="Proteomes" id="UP001302812">
    <property type="component" value="Unassembled WGS sequence"/>
</dbReference>
<feature type="region of interest" description="Disordered" evidence="2">
    <location>
        <begin position="580"/>
        <end position="612"/>
    </location>
</feature>
<feature type="compositionally biased region" description="Basic and acidic residues" evidence="2">
    <location>
        <begin position="846"/>
        <end position="857"/>
    </location>
</feature>
<dbReference type="GO" id="GO:0003723">
    <property type="term" value="F:RNA binding"/>
    <property type="evidence" value="ECO:0007669"/>
    <property type="project" value="TreeGrafter"/>
</dbReference>
<dbReference type="EMBL" id="MU853344">
    <property type="protein sequence ID" value="KAK4112016.1"/>
    <property type="molecule type" value="Genomic_DNA"/>
</dbReference>
<feature type="compositionally biased region" description="Acidic residues" evidence="2">
    <location>
        <begin position="789"/>
        <end position="799"/>
    </location>
</feature>
<dbReference type="PANTHER" id="PTHR44163:SF1">
    <property type="entry name" value="U3 SMALL NUCLEOLAR RNA-ASSOCIATED PROTEIN 4 HOMOLOG"/>
    <property type="match status" value="1"/>
</dbReference>
<evidence type="ECO:0000313" key="3">
    <source>
        <dbReference type="EMBL" id="KAK4112016.1"/>
    </source>
</evidence>
<dbReference type="Gene3D" id="2.130.10.10">
    <property type="entry name" value="YVTN repeat-like/Quinoprotein amine dehydrogenase"/>
    <property type="match status" value="3"/>
</dbReference>
<organism evidence="3 4">
    <name type="scientific">Canariomyces notabilis</name>
    <dbReference type="NCBI Taxonomy" id="2074819"/>
    <lineage>
        <taxon>Eukaryota</taxon>
        <taxon>Fungi</taxon>
        <taxon>Dikarya</taxon>
        <taxon>Ascomycota</taxon>
        <taxon>Pezizomycotina</taxon>
        <taxon>Sordariomycetes</taxon>
        <taxon>Sordariomycetidae</taxon>
        <taxon>Sordariales</taxon>
        <taxon>Chaetomiaceae</taxon>
        <taxon>Canariomyces</taxon>
    </lineage>
</organism>
<evidence type="ECO:0000313" key="4">
    <source>
        <dbReference type="Proteomes" id="UP001302812"/>
    </source>
</evidence>
<dbReference type="AlphaFoldDB" id="A0AAN6TCS9"/>
<dbReference type="GO" id="GO:0000462">
    <property type="term" value="P:maturation of SSU-rRNA from tricistronic rRNA transcript (SSU-rRNA, 5.8S rRNA, LSU-rRNA)"/>
    <property type="evidence" value="ECO:0007669"/>
    <property type="project" value="InterPro"/>
</dbReference>
<dbReference type="GO" id="GO:0034455">
    <property type="term" value="C:t-UTP complex"/>
    <property type="evidence" value="ECO:0007669"/>
    <property type="project" value="TreeGrafter"/>
</dbReference>
<reference evidence="3" key="1">
    <citation type="journal article" date="2023" name="Mol. Phylogenet. Evol.">
        <title>Genome-scale phylogeny and comparative genomics of the fungal order Sordariales.</title>
        <authorList>
            <person name="Hensen N."/>
            <person name="Bonometti L."/>
            <person name="Westerberg I."/>
            <person name="Brannstrom I.O."/>
            <person name="Guillou S."/>
            <person name="Cros-Aarteil S."/>
            <person name="Calhoun S."/>
            <person name="Haridas S."/>
            <person name="Kuo A."/>
            <person name="Mondo S."/>
            <person name="Pangilinan J."/>
            <person name="Riley R."/>
            <person name="LaButti K."/>
            <person name="Andreopoulos B."/>
            <person name="Lipzen A."/>
            <person name="Chen C."/>
            <person name="Yan M."/>
            <person name="Daum C."/>
            <person name="Ng V."/>
            <person name="Clum A."/>
            <person name="Steindorff A."/>
            <person name="Ohm R.A."/>
            <person name="Martin F."/>
            <person name="Silar P."/>
            <person name="Natvig D.O."/>
            <person name="Lalanne C."/>
            <person name="Gautier V."/>
            <person name="Ament-Velasquez S.L."/>
            <person name="Kruys A."/>
            <person name="Hutchinson M.I."/>
            <person name="Powell A.J."/>
            <person name="Barry K."/>
            <person name="Miller A.N."/>
            <person name="Grigoriev I.V."/>
            <person name="Debuchy R."/>
            <person name="Gladieux P."/>
            <person name="Hiltunen Thoren M."/>
            <person name="Johannesson H."/>
        </authorList>
    </citation>
    <scope>NUCLEOTIDE SEQUENCE</scope>
    <source>
        <strain evidence="3">CBS 508.74</strain>
    </source>
</reference>
<feature type="repeat" description="WD" evidence="1">
    <location>
        <begin position="271"/>
        <end position="303"/>
    </location>
</feature>
<dbReference type="SUPFAM" id="SSF50998">
    <property type="entry name" value="Quinoprotein alcohol dehydrogenase-like"/>
    <property type="match status" value="1"/>
</dbReference>
<dbReference type="PANTHER" id="PTHR44163">
    <property type="entry name" value="U3 SMALL NUCLEOLAR RNA-ASSOCIATED PROTEIN 4 HOMOLOG"/>
    <property type="match status" value="1"/>
</dbReference>
<dbReference type="SMART" id="SM00320">
    <property type="entry name" value="WD40"/>
    <property type="match status" value="6"/>
</dbReference>
<reference evidence="3" key="2">
    <citation type="submission" date="2023-05" db="EMBL/GenBank/DDBJ databases">
        <authorList>
            <consortium name="Lawrence Berkeley National Laboratory"/>
            <person name="Steindorff A."/>
            <person name="Hensen N."/>
            <person name="Bonometti L."/>
            <person name="Westerberg I."/>
            <person name="Brannstrom I.O."/>
            <person name="Guillou S."/>
            <person name="Cros-Aarteil S."/>
            <person name="Calhoun S."/>
            <person name="Haridas S."/>
            <person name="Kuo A."/>
            <person name="Mondo S."/>
            <person name="Pangilinan J."/>
            <person name="Riley R."/>
            <person name="Labutti K."/>
            <person name="Andreopoulos B."/>
            <person name="Lipzen A."/>
            <person name="Chen C."/>
            <person name="Yanf M."/>
            <person name="Daum C."/>
            <person name="Ng V."/>
            <person name="Clum A."/>
            <person name="Ohm R."/>
            <person name="Martin F."/>
            <person name="Silar P."/>
            <person name="Natvig D."/>
            <person name="Lalanne C."/>
            <person name="Gautier V."/>
            <person name="Ament-Velasquez S.L."/>
            <person name="Kruys A."/>
            <person name="Hutchinson M.I."/>
            <person name="Powell A.J."/>
            <person name="Barry K."/>
            <person name="Miller A.N."/>
            <person name="Grigoriev I.V."/>
            <person name="Debuchy R."/>
            <person name="Gladieux P."/>
            <person name="Thoren M.H."/>
            <person name="Johannesson H."/>
        </authorList>
    </citation>
    <scope>NUCLEOTIDE SEQUENCE</scope>
    <source>
        <strain evidence="3">CBS 508.74</strain>
    </source>
</reference>